<dbReference type="KEGG" id="haly:HYG82_20195"/>
<dbReference type="RefSeq" id="WP_179264062.1">
    <property type="nucleotide sequence ID" value="NZ_CP058601.1"/>
</dbReference>
<dbReference type="InterPro" id="IPR029069">
    <property type="entry name" value="HotDog_dom_sf"/>
</dbReference>
<evidence type="ECO:0000259" key="1">
    <source>
        <dbReference type="Pfam" id="PF01575"/>
    </source>
</evidence>
<dbReference type="GeneID" id="56035664"/>
<dbReference type="EMBL" id="CP058601">
    <property type="protein sequence ID" value="QLG50990.1"/>
    <property type="molecule type" value="Genomic_DNA"/>
</dbReference>
<dbReference type="PANTHER" id="PTHR43664">
    <property type="entry name" value="MONOAMINE OXIDASE-RELATED"/>
    <property type="match status" value="1"/>
</dbReference>
<evidence type="ECO:0000313" key="3">
    <source>
        <dbReference type="Proteomes" id="UP000509241"/>
    </source>
</evidence>
<dbReference type="InterPro" id="IPR052342">
    <property type="entry name" value="MCH/BMMD"/>
</dbReference>
<accession>A0A7D5GMY0</accession>
<dbReference type="OrthoDB" id="225748at2157"/>
<dbReference type="Proteomes" id="UP000509241">
    <property type="component" value="Chromosome"/>
</dbReference>
<name>A0A7D5GMY0_9EURY</name>
<reference evidence="2 3" key="1">
    <citation type="submission" date="2020-07" db="EMBL/GenBank/DDBJ databases">
        <authorList>
            <person name="Cui H."/>
        </authorList>
    </citation>
    <scope>NUCLEOTIDE SEQUENCE [LARGE SCALE GENOMIC DNA]</scope>
    <source>
        <strain evidence="2 3">YPL8</strain>
    </source>
</reference>
<evidence type="ECO:0000313" key="2">
    <source>
        <dbReference type="EMBL" id="QLG50990.1"/>
    </source>
</evidence>
<dbReference type="InterPro" id="IPR002539">
    <property type="entry name" value="MaoC-like_dom"/>
</dbReference>
<dbReference type="AlphaFoldDB" id="A0A7D5GMY0"/>
<proteinExistence type="predicted"/>
<feature type="domain" description="MaoC-like" evidence="1">
    <location>
        <begin position="12"/>
        <end position="122"/>
    </location>
</feature>
<dbReference type="PANTHER" id="PTHR43664:SF1">
    <property type="entry name" value="BETA-METHYLMALYL-COA DEHYDRATASE"/>
    <property type="match status" value="1"/>
</dbReference>
<protein>
    <submittedName>
        <fullName evidence="2">MaoC family dehydratase N-terminal domain-containing protein</fullName>
    </submittedName>
</protein>
<gene>
    <name evidence="2" type="ORF">HYG82_20195</name>
</gene>
<organism evidence="2 3">
    <name type="scientific">Natrinema halophilum</name>
    <dbReference type="NCBI Taxonomy" id="1699371"/>
    <lineage>
        <taxon>Archaea</taxon>
        <taxon>Methanobacteriati</taxon>
        <taxon>Methanobacteriota</taxon>
        <taxon>Stenosarchaea group</taxon>
        <taxon>Halobacteria</taxon>
        <taxon>Halobacteriales</taxon>
        <taxon>Natrialbaceae</taxon>
        <taxon>Natrinema</taxon>
    </lineage>
</organism>
<sequence length="150" mass="16816">MSDLYYEDFAVGERHEFDGVRLGKEEIVEFGERYDPLPFHTEDEAAAETPFDGIIASGLQTFVMSQQQVVDNLYGNARILGSVGFDEVLFPNPVRPGDTLSTSLEVLEKRPSESDPSRGLVTLERTVVDQHDAVVLKAVNNVLFERRPEE</sequence>
<dbReference type="SUPFAM" id="SSF54637">
    <property type="entry name" value="Thioesterase/thiol ester dehydrase-isomerase"/>
    <property type="match status" value="1"/>
</dbReference>
<dbReference type="Pfam" id="PF01575">
    <property type="entry name" value="MaoC_dehydratas"/>
    <property type="match status" value="1"/>
</dbReference>
<keyword evidence="3" id="KW-1185">Reference proteome</keyword>
<dbReference type="Gene3D" id="3.10.129.10">
    <property type="entry name" value="Hotdog Thioesterase"/>
    <property type="match status" value="1"/>
</dbReference>